<dbReference type="AlphaFoldDB" id="A0A5J4P225"/>
<dbReference type="GO" id="GO:0015629">
    <property type="term" value="C:actin cytoskeleton"/>
    <property type="evidence" value="ECO:0007669"/>
    <property type="project" value="TreeGrafter"/>
</dbReference>
<keyword evidence="4" id="KW-1185">Reference proteome</keyword>
<evidence type="ECO:0000259" key="2">
    <source>
        <dbReference type="PROSITE" id="PS51338"/>
    </source>
</evidence>
<dbReference type="GO" id="GO:0030031">
    <property type="term" value="P:cell projection assembly"/>
    <property type="evidence" value="ECO:0007669"/>
    <property type="project" value="TreeGrafter"/>
</dbReference>
<dbReference type="GO" id="GO:0007009">
    <property type="term" value="P:plasma membrane organization"/>
    <property type="evidence" value="ECO:0007669"/>
    <property type="project" value="InterPro"/>
</dbReference>
<protein>
    <submittedName>
        <fullName evidence="3">Metastasis suppressor protein 1</fullName>
    </submittedName>
</protein>
<feature type="region of interest" description="Disordered" evidence="1">
    <location>
        <begin position="515"/>
        <end position="672"/>
    </location>
</feature>
<feature type="compositionally biased region" description="Polar residues" evidence="1">
    <location>
        <begin position="564"/>
        <end position="588"/>
    </location>
</feature>
<comment type="caution">
    <text evidence="3">The sequence shown here is derived from an EMBL/GenBank/DDBJ whole genome shotgun (WGS) entry which is preliminary data.</text>
</comment>
<dbReference type="PANTHER" id="PTHR15708:SF15">
    <property type="entry name" value="IP14311P"/>
    <property type="match status" value="1"/>
</dbReference>
<proteinExistence type="predicted"/>
<feature type="domain" description="IMD" evidence="2">
    <location>
        <begin position="1"/>
        <end position="107"/>
    </location>
</feature>
<dbReference type="EMBL" id="QNGE01000112">
    <property type="protein sequence ID" value="KAA3681867.1"/>
    <property type="molecule type" value="Genomic_DNA"/>
</dbReference>
<evidence type="ECO:0000313" key="3">
    <source>
        <dbReference type="EMBL" id="KAA3681867.1"/>
    </source>
</evidence>
<organism evidence="3 4">
    <name type="scientific">Paragonimus westermani</name>
    <dbReference type="NCBI Taxonomy" id="34504"/>
    <lineage>
        <taxon>Eukaryota</taxon>
        <taxon>Metazoa</taxon>
        <taxon>Spiralia</taxon>
        <taxon>Lophotrochozoa</taxon>
        <taxon>Platyhelminthes</taxon>
        <taxon>Trematoda</taxon>
        <taxon>Digenea</taxon>
        <taxon>Plagiorchiida</taxon>
        <taxon>Troglotremata</taxon>
        <taxon>Troglotrematidae</taxon>
        <taxon>Paragonimus</taxon>
    </lineage>
</organism>
<feature type="region of interest" description="Disordered" evidence="1">
    <location>
        <begin position="743"/>
        <end position="762"/>
    </location>
</feature>
<feature type="region of interest" description="Disordered" evidence="1">
    <location>
        <begin position="707"/>
        <end position="728"/>
    </location>
</feature>
<evidence type="ECO:0000256" key="1">
    <source>
        <dbReference type="SAM" id="MobiDB-lite"/>
    </source>
</evidence>
<reference evidence="3 4" key="1">
    <citation type="journal article" date="2019" name="Gigascience">
        <title>Whole-genome sequence of the oriental lung fluke Paragonimus westermani.</title>
        <authorList>
            <person name="Oey H."/>
            <person name="Zakrzewski M."/>
            <person name="Narain K."/>
            <person name="Devi K.R."/>
            <person name="Agatsuma T."/>
            <person name="Nawaratna S."/>
            <person name="Gobert G.N."/>
            <person name="Jones M.K."/>
            <person name="Ragan M.A."/>
            <person name="McManus D.P."/>
            <person name="Krause L."/>
        </authorList>
    </citation>
    <scope>NUCLEOTIDE SEQUENCE [LARGE SCALE GENOMIC DNA]</scope>
    <source>
        <strain evidence="3 4">IND2009</strain>
    </source>
</reference>
<dbReference type="GO" id="GO:0009898">
    <property type="term" value="C:cytoplasmic side of plasma membrane"/>
    <property type="evidence" value="ECO:0007669"/>
    <property type="project" value="TreeGrafter"/>
</dbReference>
<dbReference type="Gene3D" id="1.20.1270.60">
    <property type="entry name" value="Arfaptin homology (AH) domain/BAR domain"/>
    <property type="match status" value="1"/>
</dbReference>
<feature type="compositionally biased region" description="Polar residues" evidence="1">
    <location>
        <begin position="707"/>
        <end position="720"/>
    </location>
</feature>
<dbReference type="Proteomes" id="UP000324629">
    <property type="component" value="Unassembled WGS sequence"/>
</dbReference>
<gene>
    <name evidence="3" type="ORF">DEA37_0004164</name>
</gene>
<dbReference type="SUPFAM" id="SSF103657">
    <property type="entry name" value="BAR/IMD domain-like"/>
    <property type="match status" value="1"/>
</dbReference>
<dbReference type="InterPro" id="IPR030127">
    <property type="entry name" value="MTSS1/MTSS2"/>
</dbReference>
<feature type="compositionally biased region" description="Acidic residues" evidence="1">
    <location>
        <begin position="464"/>
        <end position="475"/>
    </location>
</feature>
<sequence length="883" mass="96240">MVSKTMKLNTALRTVIQCIAGFLEAFQKVADSAYSSNCGLRELGSSMTRFCLRERGLESRLRIFNSQLLDCLAAPLADRLEEWRRTVTQLDRENSKEWRRARNELQRVTCEFEKLNKRFHRKGSIRSHSEPVGEMGTELNVDSGKTGDNVQMNFVQHDLEVKQRTLAELERTSLRRAVVEERRRFAELITCLKPVLDSQTAIFSDVGSIEECIATILKHTYDPNELSADTEQAIELAVEQVASRIQLPERKRSDARSAIRFGKSALFNGSNNGSKSDFQRSSLSGHASQLSLQSAISSSTSVSWNAIATAAAAVSTTLVGNRSSSPPHNSYVSVDPVKTSPLSPCGISTTSAFGFGGDSVSLFENGDSSHVDTVSLGLNPCDRSVAHYPTAGDYGDAFRTAQIGAYRPPFALDLDGAGITTAIVEAPSTDGLLNDTDHRPHEITAPTANTDEDEEEAGGGGTTEDTEDGETEDEERIGLSKSDVTKSQSILYPNQAIPAPVYTNLNELKRAAARKFGNTETDSHRTMEPTPYAIESPNPTNDSSSFSPPDVHVASLGSDEGRSNIVSSGSTNSADGFINTCVNSGTSTFRRRQSEYGRKGQQTSNDNLGTSRPVEYTSMTPALVRRTRQDLIDSCGGRPRSRPVNPPRRSSSVSRDLTRVRNSSTDPYPTCAFQPTTTAYTLQSTSDHLRTNGPDVGVQRVSSSIFAQSDADTAHHSTNSPDKRAPMDLRNGRSDIVTAPHYASVSTSSSYSQQVNGTHTRSDRFPCVGLPLTPPPLATVPAPAYSKTNQLMFGVKVLPNQIPPTIGINYANQYYRLPQRTHQNSYGSGQFVPTQASTSMGSPLLGRAVYSQRGVLPPKPANNVVREDAITSEYYDGLRKNYR</sequence>
<dbReference type="InterPro" id="IPR027267">
    <property type="entry name" value="AH/BAR_dom_sf"/>
</dbReference>
<feature type="compositionally biased region" description="Low complexity" evidence="1">
    <location>
        <begin position="744"/>
        <end position="755"/>
    </location>
</feature>
<feature type="region of interest" description="Disordered" evidence="1">
    <location>
        <begin position="430"/>
        <end position="479"/>
    </location>
</feature>
<dbReference type="Pfam" id="PF08397">
    <property type="entry name" value="IMD"/>
    <property type="match status" value="1"/>
</dbReference>
<evidence type="ECO:0000313" key="4">
    <source>
        <dbReference type="Proteomes" id="UP000324629"/>
    </source>
</evidence>
<dbReference type="PROSITE" id="PS51338">
    <property type="entry name" value="IMD"/>
    <property type="match status" value="1"/>
</dbReference>
<feature type="compositionally biased region" description="Polar residues" evidence="1">
    <location>
        <begin position="660"/>
        <end position="672"/>
    </location>
</feature>
<name>A0A5J4P225_9TREM</name>
<feature type="compositionally biased region" description="Polar residues" evidence="1">
    <location>
        <begin position="600"/>
        <end position="610"/>
    </location>
</feature>
<dbReference type="PANTHER" id="PTHR15708">
    <property type="entry name" value="ACTIN BUNDLING/MISSING IN METASTASIS-RELATED"/>
    <property type="match status" value="1"/>
</dbReference>
<dbReference type="GO" id="GO:0005543">
    <property type="term" value="F:phospholipid binding"/>
    <property type="evidence" value="ECO:0007669"/>
    <property type="project" value="TreeGrafter"/>
</dbReference>
<dbReference type="InterPro" id="IPR013606">
    <property type="entry name" value="I-BAR_dom"/>
</dbReference>
<dbReference type="GO" id="GO:0003779">
    <property type="term" value="F:actin binding"/>
    <property type="evidence" value="ECO:0007669"/>
    <property type="project" value="InterPro"/>
</dbReference>
<accession>A0A5J4P225</accession>
<feature type="compositionally biased region" description="Polar residues" evidence="1">
    <location>
        <begin position="537"/>
        <end position="547"/>
    </location>
</feature>